<dbReference type="Gene3D" id="3.30.1310.10">
    <property type="entry name" value="Nucleoid-associated protein YbaB-like domain"/>
    <property type="match status" value="1"/>
</dbReference>
<organism evidence="3 4">
    <name type="scientific">Alkalispirochaeta sphaeroplastigenens</name>
    <dbReference type="NCBI Taxonomy" id="1187066"/>
    <lineage>
        <taxon>Bacteria</taxon>
        <taxon>Pseudomonadati</taxon>
        <taxon>Spirochaetota</taxon>
        <taxon>Spirochaetia</taxon>
        <taxon>Spirochaetales</taxon>
        <taxon>Spirochaetaceae</taxon>
        <taxon>Alkalispirochaeta</taxon>
    </lineage>
</organism>
<evidence type="ECO:0000313" key="3">
    <source>
        <dbReference type="EMBL" id="POR05377.1"/>
    </source>
</evidence>
<reference evidence="4" key="1">
    <citation type="submission" date="2015-12" db="EMBL/GenBank/DDBJ databases">
        <authorList>
            <person name="Lodha T.D."/>
            <person name="Chintalapati S."/>
            <person name="Chintalapati V.R."/>
            <person name="Sravanthi T."/>
        </authorList>
    </citation>
    <scope>NUCLEOTIDE SEQUENCE [LARGE SCALE GENOMIC DNA]</scope>
    <source>
        <strain evidence="4">JC133</strain>
    </source>
</reference>
<dbReference type="SUPFAM" id="SSF82607">
    <property type="entry name" value="YbaB-like"/>
    <property type="match status" value="1"/>
</dbReference>
<keyword evidence="2" id="KW-0963">Cytoplasm</keyword>
<dbReference type="Proteomes" id="UP000237350">
    <property type="component" value="Unassembled WGS sequence"/>
</dbReference>
<dbReference type="PANTHER" id="PTHR33449">
    <property type="entry name" value="NUCLEOID-ASSOCIATED PROTEIN YBAB"/>
    <property type="match status" value="1"/>
</dbReference>
<dbReference type="OrthoDB" id="9795263at2"/>
<protein>
    <recommendedName>
        <fullName evidence="2">Nucleoid-associated protein AU468_01495</fullName>
    </recommendedName>
</protein>
<dbReference type="PIRSF" id="PIRSF004555">
    <property type="entry name" value="UCP004555"/>
    <property type="match status" value="1"/>
</dbReference>
<evidence type="ECO:0000313" key="4">
    <source>
        <dbReference type="Proteomes" id="UP000237350"/>
    </source>
</evidence>
<comment type="function">
    <text evidence="2">Binds to DNA and alters its conformation. May be involved in regulation of gene expression, nucleoid organization and DNA protection.</text>
</comment>
<dbReference type="InterPro" id="IPR036894">
    <property type="entry name" value="YbaB-like_sf"/>
</dbReference>
<comment type="subcellular location">
    <subcellularLocation>
        <location evidence="2">Cytoplasm</location>
        <location evidence="2">Nucleoid</location>
    </subcellularLocation>
</comment>
<dbReference type="EMBL" id="LPWH01000003">
    <property type="protein sequence ID" value="POR05377.1"/>
    <property type="molecule type" value="Genomic_DNA"/>
</dbReference>
<gene>
    <name evidence="3" type="ORF">AU468_01495</name>
</gene>
<accession>A0A2S4K0T8</accession>
<name>A0A2S4K0T8_9SPIO</name>
<dbReference type="NCBIfam" id="TIGR00103">
    <property type="entry name" value="DNA_YbaB_EbfC"/>
    <property type="match status" value="1"/>
</dbReference>
<dbReference type="GO" id="GO:0003677">
    <property type="term" value="F:DNA binding"/>
    <property type="evidence" value="ECO:0007669"/>
    <property type="project" value="UniProtKB-UniRule"/>
</dbReference>
<dbReference type="Pfam" id="PF02575">
    <property type="entry name" value="YbaB_DNA_bd"/>
    <property type="match status" value="1"/>
</dbReference>
<dbReference type="GO" id="GO:0043590">
    <property type="term" value="C:bacterial nucleoid"/>
    <property type="evidence" value="ECO:0007669"/>
    <property type="project" value="UniProtKB-UniRule"/>
</dbReference>
<dbReference type="PANTHER" id="PTHR33449:SF1">
    <property type="entry name" value="NUCLEOID-ASSOCIATED PROTEIN YBAB"/>
    <property type="match status" value="1"/>
</dbReference>
<evidence type="ECO:0000256" key="1">
    <source>
        <dbReference type="ARBA" id="ARBA00023125"/>
    </source>
</evidence>
<dbReference type="RefSeq" id="WP_103679195.1">
    <property type="nucleotide sequence ID" value="NZ_LPWH01000003.1"/>
</dbReference>
<dbReference type="GO" id="GO:0005829">
    <property type="term" value="C:cytosol"/>
    <property type="evidence" value="ECO:0007669"/>
    <property type="project" value="TreeGrafter"/>
</dbReference>
<dbReference type="HAMAP" id="MF_00274">
    <property type="entry name" value="DNA_YbaB_EbfC"/>
    <property type="match status" value="1"/>
</dbReference>
<sequence>MNPMDMFKNMGQLQEKMLEAQTRMRSITATGSAGGDMVTISMNGEFQIQQVTISPEAVDVEDLSLLQDLVRAAHNDAVAGVKEGLREGFSDMAGGLPFSPDLFGGGA</sequence>
<evidence type="ECO:0000256" key="2">
    <source>
        <dbReference type="HAMAP-Rule" id="MF_00274"/>
    </source>
</evidence>
<keyword evidence="4" id="KW-1185">Reference proteome</keyword>
<keyword evidence="1 2" id="KW-0238">DNA-binding</keyword>
<proteinExistence type="inferred from homology"/>
<dbReference type="InterPro" id="IPR004401">
    <property type="entry name" value="YbaB/EbfC"/>
</dbReference>
<comment type="similarity">
    <text evidence="2">Belongs to the YbaB/EbfC family.</text>
</comment>
<comment type="subunit">
    <text evidence="2">Homodimer.</text>
</comment>
<dbReference type="AlphaFoldDB" id="A0A2S4K0T8"/>
<comment type="caution">
    <text evidence="3">The sequence shown here is derived from an EMBL/GenBank/DDBJ whole genome shotgun (WGS) entry which is preliminary data.</text>
</comment>